<organism evidence="2 3">
    <name type="scientific">Polaribacter marinivivus</name>
    <dbReference type="NCBI Taxonomy" id="1524260"/>
    <lineage>
        <taxon>Bacteria</taxon>
        <taxon>Pseudomonadati</taxon>
        <taxon>Bacteroidota</taxon>
        <taxon>Flavobacteriia</taxon>
        <taxon>Flavobacteriales</taxon>
        <taxon>Flavobacteriaceae</taxon>
    </lineage>
</organism>
<reference evidence="3" key="1">
    <citation type="journal article" date="2019" name="Int. J. Syst. Evol. Microbiol.">
        <title>The Global Catalogue of Microorganisms (GCM) 10K type strain sequencing project: providing services to taxonomists for standard genome sequencing and annotation.</title>
        <authorList>
            <consortium name="The Broad Institute Genomics Platform"/>
            <consortium name="The Broad Institute Genome Sequencing Center for Infectious Disease"/>
            <person name="Wu L."/>
            <person name="Ma J."/>
        </authorList>
    </citation>
    <scope>NUCLEOTIDE SEQUENCE [LARGE SCALE GENOMIC DNA]</scope>
    <source>
        <strain evidence="3">CECT 8655</strain>
    </source>
</reference>
<dbReference type="Pfam" id="PF09346">
    <property type="entry name" value="SMI1_KNR4"/>
    <property type="match status" value="1"/>
</dbReference>
<gene>
    <name evidence="2" type="ORF">ACFOWD_07525</name>
</gene>
<feature type="domain" description="Knr4/Smi1-like" evidence="1">
    <location>
        <begin position="167"/>
        <end position="258"/>
    </location>
</feature>
<protein>
    <submittedName>
        <fullName evidence="2">SMI1/KNR4 family protein</fullName>
    </submittedName>
</protein>
<sequence length="280" mass="32538">MGILSFFGVNGQTKTLTSDLQEKYRNELKQNKKANYELEFIRISNLKNEIIKKHGFDGVKFLFESKNSANYYQLGEFPEDCPWTDLNQKSIKEFIESNFSPIAKKIPNLITTLKNRCNFIYAEKKENTWVLHYLLRIKLKDGRDYFTVYSGGIPILNPKPNKNLLSYNWDIPKDLKSFYKIHNGFAEINYGDAIGVLDNESIYVLAKYMKEVSDEINEEPEGYVFEDLLLFYPDGGGNGQCFIKKNSGTTVDWDHETWEISGEVGFFDFINERIAKIDEE</sequence>
<dbReference type="SUPFAM" id="SSF160631">
    <property type="entry name" value="SMI1/KNR4-like"/>
    <property type="match status" value="1"/>
</dbReference>
<proteinExistence type="predicted"/>
<evidence type="ECO:0000259" key="1">
    <source>
        <dbReference type="Pfam" id="PF09346"/>
    </source>
</evidence>
<dbReference type="Gene3D" id="3.40.1580.10">
    <property type="entry name" value="SMI1/KNR4-like"/>
    <property type="match status" value="1"/>
</dbReference>
<evidence type="ECO:0000313" key="2">
    <source>
        <dbReference type="EMBL" id="MFC4268751.1"/>
    </source>
</evidence>
<evidence type="ECO:0000313" key="3">
    <source>
        <dbReference type="Proteomes" id="UP001595826"/>
    </source>
</evidence>
<dbReference type="InterPro" id="IPR018958">
    <property type="entry name" value="Knr4/Smi1-like_dom"/>
</dbReference>
<dbReference type="EMBL" id="JBHSCY010000001">
    <property type="protein sequence ID" value="MFC4268751.1"/>
    <property type="molecule type" value="Genomic_DNA"/>
</dbReference>
<dbReference type="InterPro" id="IPR037883">
    <property type="entry name" value="Knr4/Smi1-like_sf"/>
</dbReference>
<dbReference type="Proteomes" id="UP001595826">
    <property type="component" value="Unassembled WGS sequence"/>
</dbReference>
<keyword evidence="3" id="KW-1185">Reference proteome</keyword>
<dbReference type="RefSeq" id="WP_377409412.1">
    <property type="nucleotide sequence ID" value="NZ_JBHSCY010000001.1"/>
</dbReference>
<accession>A0ABV8R907</accession>
<name>A0ABV8R907_9FLAO</name>
<comment type="caution">
    <text evidence="2">The sequence shown here is derived from an EMBL/GenBank/DDBJ whole genome shotgun (WGS) entry which is preliminary data.</text>
</comment>